<dbReference type="Proteomes" id="UP000494165">
    <property type="component" value="Unassembled WGS sequence"/>
</dbReference>
<reference evidence="1 2" key="1">
    <citation type="submission" date="2020-04" db="EMBL/GenBank/DDBJ databases">
        <authorList>
            <person name="Alioto T."/>
            <person name="Alioto T."/>
            <person name="Gomez Garrido J."/>
        </authorList>
    </citation>
    <scope>NUCLEOTIDE SEQUENCE [LARGE SCALE GENOMIC DNA]</scope>
</reference>
<keyword evidence="2" id="KW-1185">Reference proteome</keyword>
<dbReference type="Gene3D" id="3.80.10.10">
    <property type="entry name" value="Ribonuclease Inhibitor"/>
    <property type="match status" value="1"/>
</dbReference>
<name>A0A8S1E3K8_9INSE</name>
<protein>
    <submittedName>
        <fullName evidence="1">Uncharacterized protein</fullName>
    </submittedName>
</protein>
<proteinExistence type="predicted"/>
<comment type="caution">
    <text evidence="1">The sequence shown here is derived from an EMBL/GenBank/DDBJ whole genome shotgun (WGS) entry which is preliminary data.</text>
</comment>
<dbReference type="SUPFAM" id="SSF52047">
    <property type="entry name" value="RNI-like"/>
    <property type="match status" value="1"/>
</dbReference>
<gene>
    <name evidence="1" type="ORF">CLODIP_2_CD11540</name>
</gene>
<sequence>MESATLVEKTKWRLNGQKKLKDWAMEAVQTNLHACTQIKGGSNIQLKLSPKLRDDVLQELQRRKHPVKTKTEEEYISMKKSVLVLMNTMTKTLDLDHLLSFHPNKFDSRLDFFEVLKMVSISAPNVRQLIINYENLTDCYKNDLIQNTYKDHLSSLKELRILKVVGFINNCLGIALLCEKLPNLQILSANEINLRNISEEEMKKSFGHLRLLECGVSTSTRNKIWKWLPHLDVVFDVRRIGLTLEDFLEDESVPRERKYINLVDYNWASNAWTDFSNIRYLECYGDEIRWNEYKKTLKLPTTLDALILTLTKNEEPVDGILLEYGANLRYLSLIGDDYQSVQLNHISELCPRLEFLSMKSVHVTGNATRQAKFSQLKEFVWQHEYLCTVESSISAVLSSSPNLRKLVLKGHSYSLFDLKQVKNLVIDKKVLGSLQTLHWEVSRFTKGSVFKELAGLMKIASANLAELRDLKLSLADGSSSFINIVETMRHDFCRYKYLMASNFRCCLIQAIMADKYLCKILNCYEQF</sequence>
<organism evidence="1 2">
    <name type="scientific">Cloeon dipterum</name>
    <dbReference type="NCBI Taxonomy" id="197152"/>
    <lineage>
        <taxon>Eukaryota</taxon>
        <taxon>Metazoa</taxon>
        <taxon>Ecdysozoa</taxon>
        <taxon>Arthropoda</taxon>
        <taxon>Hexapoda</taxon>
        <taxon>Insecta</taxon>
        <taxon>Pterygota</taxon>
        <taxon>Palaeoptera</taxon>
        <taxon>Ephemeroptera</taxon>
        <taxon>Pisciforma</taxon>
        <taxon>Baetidae</taxon>
        <taxon>Cloeon</taxon>
    </lineage>
</organism>
<dbReference type="AlphaFoldDB" id="A0A8S1E3K8"/>
<evidence type="ECO:0000313" key="2">
    <source>
        <dbReference type="Proteomes" id="UP000494165"/>
    </source>
</evidence>
<evidence type="ECO:0000313" key="1">
    <source>
        <dbReference type="EMBL" id="CAB3388683.1"/>
    </source>
</evidence>
<dbReference type="OrthoDB" id="1891924at2759"/>
<dbReference type="InterPro" id="IPR032675">
    <property type="entry name" value="LRR_dom_sf"/>
</dbReference>
<accession>A0A8S1E3K8</accession>
<dbReference type="EMBL" id="CADEPI010000864">
    <property type="protein sequence ID" value="CAB3388683.1"/>
    <property type="molecule type" value="Genomic_DNA"/>
</dbReference>